<dbReference type="PROSITE" id="PS00138">
    <property type="entry name" value="SUBTILASE_SER"/>
    <property type="match status" value="1"/>
</dbReference>
<protein>
    <submittedName>
        <fullName evidence="14">S8 family serine peptidase</fullName>
    </submittedName>
</protein>
<dbReference type="EMBL" id="JAXOTQ010000021">
    <property type="protein sequence ID" value="MDZ5491322.1"/>
    <property type="molecule type" value="Genomic_DNA"/>
</dbReference>
<evidence type="ECO:0000256" key="7">
    <source>
        <dbReference type="ARBA" id="ARBA00022825"/>
    </source>
</evidence>
<dbReference type="InterPro" id="IPR017296">
    <property type="entry name" value="Peptidase_S8A_SAM-P45"/>
</dbReference>
<evidence type="ECO:0000256" key="8">
    <source>
        <dbReference type="PROSITE-ProRule" id="PRU01240"/>
    </source>
</evidence>
<dbReference type="SUPFAM" id="SSF52025">
    <property type="entry name" value="PA domain"/>
    <property type="match status" value="1"/>
</dbReference>
<keyword evidence="7 8" id="KW-0720">Serine protease</keyword>
<name>A0ABU5JFD3_9ACTN</name>
<dbReference type="PANTHER" id="PTHR43806:SF11">
    <property type="entry name" value="CEREVISIN-RELATED"/>
    <property type="match status" value="1"/>
</dbReference>
<evidence type="ECO:0000256" key="5">
    <source>
        <dbReference type="ARBA" id="ARBA00022729"/>
    </source>
</evidence>
<dbReference type="Proteomes" id="UP001290101">
    <property type="component" value="Unassembled WGS sequence"/>
</dbReference>
<feature type="domain" description="PA" evidence="13">
    <location>
        <begin position="821"/>
        <end position="898"/>
    </location>
</feature>
<feature type="active site" description="Charge relay system" evidence="8">
    <location>
        <position position="284"/>
    </location>
</feature>
<dbReference type="PROSITE" id="PS51892">
    <property type="entry name" value="SUBTILASE"/>
    <property type="match status" value="1"/>
</dbReference>
<sequence>MKFSRPRGAWPAAVVSAVLAATGGSPALAAAPGSAAAPGPTSAPATDLPTPPGTRSVTLITGDVVTTRRSANGGTLDARRPDGAPAQVRVVESGSDLYVYPQSVLPYLAAGTLDKRLFNVTRLIADGYDDAHVDHLPLIVSYAEAGSGLRAGTAPTGATRTRTLSSISGAALSEDRDQADEFWAAITAGTRTRSTAGAATTGATGRFGGGIAKIWLDGRVHADLADTTAQIGAPEVWAGGDTGAGVRVAVLDTGIDAAHPDLAGRIAESAVFVPGEELADRIGHGTHVASTIAGTGAASGGRERGVAPDARLAVGKVLSDAGYGLDSWILAGMEWAAREADATVINMSLGSSQPSDGTDPISQAVNSLSAETGALFVVSAGNLGAPGSVTAPGAADAALTVGAVDVDDQLAYFSSQGPRISDEAIKPELTAPGVGVLAARSQYAPGEGAYQTMDGTSMAAPHVAGAAALLAAKHPDWTGQQLKNALVSTTRATPQYDAYQAGTGRVDVAAAVRAPVVATGTVYTSVRYDTATAGGTTQPVTYTNTTGQPITLDLAVDAATAPAGLFGLSAGQVTVPAHGTATVTLTTDTTRASAGSRYTGQLVATGPDRAVLTRTAIGVGTFTPYHRLRLELTDRAGKPTAGVIELGQPGSYGPDFVNTDEDGTAQLYLPQGVYSAMSFLNVTGGHGPNSLGLALLGDPDIDLRADTTVRLDGTAARRVRSLAPQPTSDTYARLDYFRSQGEGRWRSFIEGGVFYDSFWAQPTSHDVTHGDFYVGARWRREQPVLSVGTTKVDFDDVVRQQGTTQLPKGSWTLPAVFAGDGAASDYADLDARGKVVVVRHNGEVGDSAQAAAANAAGAKLMLVVNDYPWREVRDYRSDFFTPTPIEVALLSRDEGEALIQQIQDGSTKIEVASQPVADYLYDLVQAYHNRIPAGLTRTETSRTLARIDVGFAFPATQTRGGEFRFDWPSYSDWGIGLTSNRPLAPVRTDWVSTGDLYQWGQEAYLDSGTYQIDTRTGYRAGSSGEEQFFEPIERPHLNNNFKLPTRSGTTLNLDVPGWGGADHVGMAMNAAEQTNQLYQGDTLLGQSTSTWVSGTAPGAGDLPYRLVTRTTQDPSAGPYSTRTETEWRFRSTAPAAGVESSVLPLLQLDYAVDTDAAGTAKGETGLTVSAAHLPGATGRGGIGPVTLEISYDDGAHWQRQPLDRTKDGSWAANLRAPKGAGYVSLRASARDGSGNSVDQTVIRAFGVR</sequence>
<evidence type="ECO:0000256" key="1">
    <source>
        <dbReference type="ARBA" id="ARBA00011073"/>
    </source>
</evidence>
<feature type="active site" description="Charge relay system" evidence="8">
    <location>
        <position position="457"/>
    </location>
</feature>
<reference evidence="14 15" key="1">
    <citation type="submission" date="2023-12" db="EMBL/GenBank/DDBJ databases">
        <title>Micromonospora sp. nov., isolated from Atacama Desert.</title>
        <authorList>
            <person name="Carro L."/>
            <person name="Golinska P."/>
            <person name="Klenk H.-P."/>
            <person name="Goodfellow M."/>
        </authorList>
    </citation>
    <scope>NUCLEOTIDE SEQUENCE [LARGE SCALE GENOMIC DNA]</scope>
    <source>
        <strain evidence="14 15">4G53</strain>
    </source>
</reference>
<dbReference type="PROSITE" id="PS00136">
    <property type="entry name" value="SUBTILASE_ASP"/>
    <property type="match status" value="1"/>
</dbReference>
<dbReference type="InterPro" id="IPR000209">
    <property type="entry name" value="Peptidase_S8/S53_dom"/>
</dbReference>
<feature type="signal peptide" evidence="11">
    <location>
        <begin position="1"/>
        <end position="29"/>
    </location>
</feature>
<dbReference type="InterPro" id="IPR003137">
    <property type="entry name" value="PA_domain"/>
</dbReference>
<evidence type="ECO:0000259" key="12">
    <source>
        <dbReference type="Pfam" id="PF00082"/>
    </source>
</evidence>
<comment type="similarity">
    <text evidence="1 8 9">Belongs to the peptidase S8 family.</text>
</comment>
<dbReference type="InterPro" id="IPR046450">
    <property type="entry name" value="PA_dom_sf"/>
</dbReference>
<dbReference type="PANTHER" id="PTHR43806">
    <property type="entry name" value="PEPTIDASE S8"/>
    <property type="match status" value="1"/>
</dbReference>
<dbReference type="InterPro" id="IPR023827">
    <property type="entry name" value="Peptidase_S8_Asp-AS"/>
</dbReference>
<evidence type="ECO:0000256" key="11">
    <source>
        <dbReference type="SAM" id="SignalP"/>
    </source>
</evidence>
<evidence type="ECO:0000256" key="10">
    <source>
        <dbReference type="SAM" id="MobiDB-lite"/>
    </source>
</evidence>
<evidence type="ECO:0000256" key="2">
    <source>
        <dbReference type="ARBA" id="ARBA00022512"/>
    </source>
</evidence>
<feature type="domain" description="Peptidase S8/S53" evidence="12">
    <location>
        <begin position="243"/>
        <end position="493"/>
    </location>
</feature>
<feature type="active site" description="Charge relay system" evidence="8">
    <location>
        <position position="252"/>
    </location>
</feature>
<keyword evidence="3" id="KW-0964">Secreted</keyword>
<evidence type="ECO:0000256" key="3">
    <source>
        <dbReference type="ARBA" id="ARBA00022525"/>
    </source>
</evidence>
<keyword evidence="6 8" id="KW-0378">Hydrolase</keyword>
<keyword evidence="15" id="KW-1185">Reference proteome</keyword>
<dbReference type="InterPro" id="IPR023828">
    <property type="entry name" value="Peptidase_S8_Ser-AS"/>
</dbReference>
<gene>
    <name evidence="14" type="ORF">U2F25_17960</name>
</gene>
<dbReference type="SUPFAM" id="SSF52743">
    <property type="entry name" value="Subtilisin-like"/>
    <property type="match status" value="1"/>
</dbReference>
<comment type="caution">
    <text evidence="14">The sequence shown here is derived from an EMBL/GenBank/DDBJ whole genome shotgun (WGS) entry which is preliminary data.</text>
</comment>
<proteinExistence type="inferred from homology"/>
<dbReference type="Gene3D" id="3.40.50.200">
    <property type="entry name" value="Peptidase S8/S53 domain"/>
    <property type="match status" value="1"/>
</dbReference>
<evidence type="ECO:0000313" key="15">
    <source>
        <dbReference type="Proteomes" id="UP001290101"/>
    </source>
</evidence>
<feature type="chain" id="PRO_5046551479" evidence="11">
    <location>
        <begin position="30"/>
        <end position="1248"/>
    </location>
</feature>
<dbReference type="Pfam" id="PF00082">
    <property type="entry name" value="Peptidase_S8"/>
    <property type="match status" value="1"/>
</dbReference>
<dbReference type="PROSITE" id="PS00137">
    <property type="entry name" value="SUBTILASE_HIS"/>
    <property type="match status" value="1"/>
</dbReference>
<evidence type="ECO:0000256" key="9">
    <source>
        <dbReference type="RuleBase" id="RU003355"/>
    </source>
</evidence>
<evidence type="ECO:0000256" key="4">
    <source>
        <dbReference type="ARBA" id="ARBA00022670"/>
    </source>
</evidence>
<organism evidence="14 15">
    <name type="scientific">Micromonospora sicca</name>
    <dbReference type="NCBI Taxonomy" id="2202420"/>
    <lineage>
        <taxon>Bacteria</taxon>
        <taxon>Bacillati</taxon>
        <taxon>Actinomycetota</taxon>
        <taxon>Actinomycetes</taxon>
        <taxon>Micromonosporales</taxon>
        <taxon>Micromonosporaceae</taxon>
        <taxon>Micromonospora</taxon>
    </lineage>
</organism>
<dbReference type="InterPro" id="IPR015500">
    <property type="entry name" value="Peptidase_S8_subtilisin-rel"/>
</dbReference>
<keyword evidence="4 8" id="KW-0645">Protease</keyword>
<dbReference type="InterPro" id="IPR022398">
    <property type="entry name" value="Peptidase_S8_His-AS"/>
</dbReference>
<dbReference type="Pfam" id="PF02225">
    <property type="entry name" value="PA"/>
    <property type="match status" value="1"/>
</dbReference>
<dbReference type="PRINTS" id="PR00723">
    <property type="entry name" value="SUBTILISIN"/>
</dbReference>
<feature type="compositionally biased region" description="Low complexity" evidence="10">
    <location>
        <begin position="29"/>
        <end position="46"/>
    </location>
</feature>
<dbReference type="PIRSF" id="PIRSF037852">
    <property type="entry name" value="Subtilisin_rel_SAV5721"/>
    <property type="match status" value="1"/>
</dbReference>
<accession>A0ABU5JFD3</accession>
<evidence type="ECO:0000259" key="13">
    <source>
        <dbReference type="Pfam" id="PF02225"/>
    </source>
</evidence>
<keyword evidence="5 11" id="KW-0732">Signal</keyword>
<keyword evidence="2" id="KW-0134">Cell wall</keyword>
<dbReference type="RefSeq" id="WP_322441310.1">
    <property type="nucleotide sequence ID" value="NZ_JAXOTQ010000021.1"/>
</dbReference>
<evidence type="ECO:0000313" key="14">
    <source>
        <dbReference type="EMBL" id="MDZ5491322.1"/>
    </source>
</evidence>
<dbReference type="InterPro" id="IPR050131">
    <property type="entry name" value="Peptidase_S8_subtilisin-like"/>
</dbReference>
<evidence type="ECO:0000256" key="6">
    <source>
        <dbReference type="ARBA" id="ARBA00022801"/>
    </source>
</evidence>
<dbReference type="InterPro" id="IPR036852">
    <property type="entry name" value="Peptidase_S8/S53_dom_sf"/>
</dbReference>
<dbReference type="Gene3D" id="3.50.30.30">
    <property type="match status" value="1"/>
</dbReference>
<feature type="region of interest" description="Disordered" evidence="10">
    <location>
        <begin position="29"/>
        <end position="53"/>
    </location>
</feature>